<dbReference type="SUPFAM" id="SSF51182">
    <property type="entry name" value="RmlC-like cupins"/>
    <property type="match status" value="1"/>
</dbReference>
<evidence type="ECO:0000313" key="12">
    <source>
        <dbReference type="Proteomes" id="UP000276888"/>
    </source>
</evidence>
<organism evidence="11 12">
    <name type="scientific">Microbacterium lemovicicum</name>
    <dbReference type="NCBI Taxonomy" id="1072463"/>
    <lineage>
        <taxon>Bacteria</taxon>
        <taxon>Bacillati</taxon>
        <taxon>Actinomycetota</taxon>
        <taxon>Actinomycetes</taxon>
        <taxon>Micrococcales</taxon>
        <taxon>Microbacteriaceae</taxon>
        <taxon>Microbacterium</taxon>
    </lineage>
</organism>
<feature type="region of interest" description="Disordered" evidence="9">
    <location>
        <begin position="365"/>
        <end position="390"/>
    </location>
</feature>
<dbReference type="InterPro" id="IPR016305">
    <property type="entry name" value="Mannose-6-P_Isomerase"/>
</dbReference>
<dbReference type="PROSITE" id="PS00965">
    <property type="entry name" value="PMI_I_1"/>
    <property type="match status" value="1"/>
</dbReference>
<dbReference type="Gene3D" id="2.60.120.10">
    <property type="entry name" value="Jelly Rolls"/>
    <property type="match status" value="2"/>
</dbReference>
<evidence type="ECO:0000313" key="11">
    <source>
        <dbReference type="EMBL" id="AZS36164.1"/>
    </source>
</evidence>
<keyword evidence="6 11" id="KW-0413">Isomerase</keyword>
<dbReference type="RefSeq" id="WP_127094891.1">
    <property type="nucleotide sequence ID" value="NZ_CP031423.1"/>
</dbReference>
<dbReference type="PRINTS" id="PR00714">
    <property type="entry name" value="MAN6PISMRASE"/>
</dbReference>
<evidence type="ECO:0000256" key="2">
    <source>
        <dbReference type="ARBA" id="ARBA00010772"/>
    </source>
</evidence>
<dbReference type="CDD" id="cd07011">
    <property type="entry name" value="cupin_PMI_type_I_N"/>
    <property type="match status" value="1"/>
</dbReference>
<dbReference type="OrthoDB" id="9792649at2"/>
<dbReference type="AlphaFoldDB" id="A0A3Q9J276"/>
<feature type="active site" evidence="7">
    <location>
        <position position="261"/>
    </location>
</feature>
<dbReference type="GO" id="GO:0005829">
    <property type="term" value="C:cytosol"/>
    <property type="evidence" value="ECO:0007669"/>
    <property type="project" value="TreeGrafter"/>
</dbReference>
<feature type="binding site" evidence="8">
    <location>
        <position position="81"/>
    </location>
    <ligand>
        <name>Zn(2+)</name>
        <dbReference type="ChEBI" id="CHEBI:29105"/>
    </ligand>
</feature>
<evidence type="ECO:0000256" key="8">
    <source>
        <dbReference type="PIRSR" id="PIRSR001480-2"/>
    </source>
</evidence>
<accession>A0A3Q9J276</accession>
<dbReference type="PANTHER" id="PTHR10309">
    <property type="entry name" value="MANNOSE-6-PHOSPHATE ISOMERASE"/>
    <property type="match status" value="1"/>
</dbReference>
<evidence type="ECO:0000256" key="7">
    <source>
        <dbReference type="PIRSR" id="PIRSR001480-1"/>
    </source>
</evidence>
<dbReference type="Pfam" id="PF20511">
    <property type="entry name" value="PMI_typeI_cat"/>
    <property type="match status" value="1"/>
</dbReference>
<dbReference type="GO" id="GO:0005975">
    <property type="term" value="P:carbohydrate metabolic process"/>
    <property type="evidence" value="ECO:0007669"/>
    <property type="project" value="InterPro"/>
</dbReference>
<protein>
    <recommendedName>
        <fullName evidence="3">mannose-6-phosphate isomerase</fullName>
        <ecNumber evidence="3">5.3.1.8</ecNumber>
    </recommendedName>
</protein>
<evidence type="ECO:0000256" key="9">
    <source>
        <dbReference type="SAM" id="MobiDB-lite"/>
    </source>
</evidence>
<dbReference type="Proteomes" id="UP000276888">
    <property type="component" value="Chromosome"/>
</dbReference>
<sequence>MLIRLSNTPRDYAWGSTTMLAELEGREPSGRPEAEVWFGDHPGAPARVEDGTGRTLDDVLGGEKLPFLLKLLAAASPLSIQAHPSIPQARAGFAREDAAGVPRDAGHRNYRDDNHKPEVIVALRDGFEALAGLRDLPATLRLLEGLGEAASPLRDRLDAASPDASLRAAIGWLLSGEAQGEVDAIIAAAITAAVPGFAAELAVARRLAEAAPGDPGVVVALLMNLVTLAAGEAVFVRAGALHAYLGGLGVEIMSASDNVLRGGLTPKHVDVAELLEVLDTTTGPAGILAPVAEGAGIQRFAPPVSDFALLRIDASSAGPVPLDGPAIALCTAGRVTVRGAGGGEVTLEPGQAAFASVDESPLQLSGEGDAFLAEPGATSDRAPDDASSAP</sequence>
<evidence type="ECO:0000256" key="1">
    <source>
        <dbReference type="ARBA" id="ARBA00000757"/>
    </source>
</evidence>
<comment type="similarity">
    <text evidence="2">Belongs to the mannose-6-phosphate isomerase type 1 family.</text>
</comment>
<evidence type="ECO:0000256" key="6">
    <source>
        <dbReference type="ARBA" id="ARBA00023235"/>
    </source>
</evidence>
<dbReference type="EC" id="5.3.1.8" evidence="3"/>
<keyword evidence="5 8" id="KW-0862">Zinc</keyword>
<dbReference type="GO" id="GO:0008270">
    <property type="term" value="F:zinc ion binding"/>
    <property type="evidence" value="ECO:0007669"/>
    <property type="project" value="InterPro"/>
</dbReference>
<dbReference type="PANTHER" id="PTHR10309:SF0">
    <property type="entry name" value="MANNOSE-6-PHOSPHATE ISOMERASE"/>
    <property type="match status" value="1"/>
</dbReference>
<comment type="cofactor">
    <cofactor evidence="8">
        <name>Zn(2+)</name>
        <dbReference type="ChEBI" id="CHEBI:29105"/>
    </cofactor>
    <text evidence="8">Binds 1 zinc ion per subunit.</text>
</comment>
<dbReference type="GO" id="GO:0004476">
    <property type="term" value="F:mannose-6-phosphate isomerase activity"/>
    <property type="evidence" value="ECO:0007669"/>
    <property type="project" value="UniProtKB-EC"/>
</dbReference>
<reference evidence="11 12" key="1">
    <citation type="submission" date="2018-08" db="EMBL/GenBank/DDBJ databases">
        <title>Microbacterium lemovicicum sp. nov., a bacterium isolated from a natural uranium-rich soil.</title>
        <authorList>
            <person name="ORTET P."/>
        </authorList>
    </citation>
    <scope>NUCLEOTIDE SEQUENCE [LARGE SCALE GENOMIC DNA]</scope>
    <source>
        <strain evidence="11 12">Viu22</strain>
    </source>
</reference>
<keyword evidence="12" id="KW-1185">Reference proteome</keyword>
<dbReference type="GO" id="GO:0009298">
    <property type="term" value="P:GDP-mannose biosynthetic process"/>
    <property type="evidence" value="ECO:0007669"/>
    <property type="project" value="InterPro"/>
</dbReference>
<dbReference type="InterPro" id="IPR014710">
    <property type="entry name" value="RmlC-like_jellyroll"/>
</dbReference>
<dbReference type="InterPro" id="IPR011051">
    <property type="entry name" value="RmlC_Cupin_sf"/>
</dbReference>
<dbReference type="InterPro" id="IPR046457">
    <property type="entry name" value="PMI_typeI_cat"/>
</dbReference>
<dbReference type="EMBL" id="CP031423">
    <property type="protein sequence ID" value="AZS36164.1"/>
    <property type="molecule type" value="Genomic_DNA"/>
</dbReference>
<dbReference type="InterPro" id="IPR001250">
    <property type="entry name" value="Man6P_Isoase-1"/>
</dbReference>
<feature type="binding site" evidence="8">
    <location>
        <position position="83"/>
    </location>
    <ligand>
        <name>Zn(2+)</name>
        <dbReference type="ChEBI" id="CHEBI:29105"/>
    </ligand>
</feature>
<proteinExistence type="inferred from homology"/>
<gene>
    <name evidence="11" type="primary">manA_1</name>
    <name evidence="11" type="ORF">CVS47_00764</name>
</gene>
<feature type="domain" description="Phosphomannose isomerase type I catalytic" evidence="10">
    <location>
        <begin position="2"/>
        <end position="135"/>
    </location>
</feature>
<evidence type="ECO:0000256" key="4">
    <source>
        <dbReference type="ARBA" id="ARBA00022723"/>
    </source>
</evidence>
<feature type="binding site" evidence="8">
    <location>
        <position position="118"/>
    </location>
    <ligand>
        <name>Zn(2+)</name>
        <dbReference type="ChEBI" id="CHEBI:29105"/>
    </ligand>
</feature>
<dbReference type="KEGG" id="mlv:CVS47_00764"/>
<name>A0A3Q9J276_9MICO</name>
<keyword evidence="4 8" id="KW-0479">Metal-binding</keyword>
<evidence type="ECO:0000256" key="5">
    <source>
        <dbReference type="ARBA" id="ARBA00022833"/>
    </source>
</evidence>
<evidence type="ECO:0000256" key="3">
    <source>
        <dbReference type="ARBA" id="ARBA00011956"/>
    </source>
</evidence>
<dbReference type="NCBIfam" id="TIGR00218">
    <property type="entry name" value="manA"/>
    <property type="match status" value="1"/>
</dbReference>
<feature type="binding site" evidence="8">
    <location>
        <position position="242"/>
    </location>
    <ligand>
        <name>Zn(2+)</name>
        <dbReference type="ChEBI" id="CHEBI:29105"/>
    </ligand>
</feature>
<dbReference type="Gene3D" id="1.10.441.10">
    <property type="entry name" value="Phosphomannose Isomerase, domain 2"/>
    <property type="match status" value="1"/>
</dbReference>
<evidence type="ECO:0000259" key="10">
    <source>
        <dbReference type="Pfam" id="PF20511"/>
    </source>
</evidence>
<dbReference type="PIRSF" id="PIRSF001480">
    <property type="entry name" value="Mannose-6-phosphate_isomerase"/>
    <property type="match status" value="1"/>
</dbReference>
<comment type="catalytic activity">
    <reaction evidence="1">
        <text>D-mannose 6-phosphate = D-fructose 6-phosphate</text>
        <dbReference type="Rhea" id="RHEA:12356"/>
        <dbReference type="ChEBI" id="CHEBI:58735"/>
        <dbReference type="ChEBI" id="CHEBI:61527"/>
        <dbReference type="EC" id="5.3.1.8"/>
    </reaction>
</comment>
<dbReference type="InterPro" id="IPR018050">
    <property type="entry name" value="Pmannose_isomerase-type1_CS"/>
</dbReference>